<dbReference type="EMBL" id="FZPD01000001">
    <property type="protein sequence ID" value="SNS47014.1"/>
    <property type="molecule type" value="Genomic_DNA"/>
</dbReference>
<evidence type="ECO:0000313" key="1">
    <source>
        <dbReference type="EMBL" id="SNS47014.1"/>
    </source>
</evidence>
<dbReference type="RefSeq" id="WP_089355057.1">
    <property type="nucleotide sequence ID" value="NZ_FZPD01000001.1"/>
</dbReference>
<dbReference type="OrthoDB" id="679501at2"/>
<evidence type="ECO:0000313" key="2">
    <source>
        <dbReference type="Proteomes" id="UP000198393"/>
    </source>
</evidence>
<sequence length="187" mass="21665">MKYLLILFVFLSVACGADYLPKPKGFNRIDLPQASYRSLPDTLPYQFEYSKHATLLRDSSWITERYWINLHYQDMGATIQITYKPVTDSIIREYLSDSYKLTSQHNVKAYAIEESILELPSGLYASFTELEGEVPTQAQFHVSDSTNHFLRGALYFRTATKNDSLAPVIHYLKQDIIHLLTSLEWRD</sequence>
<name>A0A239ET29_EKHLU</name>
<organism evidence="1 2">
    <name type="scientific">Ekhidna lutea</name>
    <dbReference type="NCBI Taxonomy" id="447679"/>
    <lineage>
        <taxon>Bacteria</taxon>
        <taxon>Pseudomonadati</taxon>
        <taxon>Bacteroidota</taxon>
        <taxon>Cytophagia</taxon>
        <taxon>Cytophagales</taxon>
        <taxon>Reichenbachiellaceae</taxon>
        <taxon>Ekhidna</taxon>
    </lineage>
</organism>
<accession>A0A239ET29</accession>
<dbReference type="PROSITE" id="PS51257">
    <property type="entry name" value="PROKAR_LIPOPROTEIN"/>
    <property type="match status" value="1"/>
</dbReference>
<dbReference type="Proteomes" id="UP000198393">
    <property type="component" value="Unassembled WGS sequence"/>
</dbReference>
<gene>
    <name evidence="1" type="ORF">SAMN05421640_0281</name>
</gene>
<dbReference type="Pfam" id="PF25593">
    <property type="entry name" value="GldD_lipo"/>
    <property type="match status" value="1"/>
</dbReference>
<dbReference type="InterPro" id="IPR019850">
    <property type="entry name" value="GldD-like"/>
</dbReference>
<dbReference type="AlphaFoldDB" id="A0A239ET29"/>
<proteinExistence type="predicted"/>
<dbReference type="NCBIfam" id="TIGR03512">
    <property type="entry name" value="GldD_lipo"/>
    <property type="match status" value="1"/>
</dbReference>
<reference evidence="1 2" key="1">
    <citation type="submission" date="2017-06" db="EMBL/GenBank/DDBJ databases">
        <authorList>
            <person name="Kim H.J."/>
            <person name="Triplett B.A."/>
        </authorList>
    </citation>
    <scope>NUCLEOTIDE SEQUENCE [LARGE SCALE GENOMIC DNA]</scope>
    <source>
        <strain evidence="1 2">DSM 19307</strain>
    </source>
</reference>
<protein>
    <submittedName>
        <fullName evidence="1">Protein involved in gliding motility GldD</fullName>
    </submittedName>
</protein>
<keyword evidence="2" id="KW-1185">Reference proteome</keyword>